<keyword evidence="3" id="KW-1185">Reference proteome</keyword>
<evidence type="ECO:0000313" key="2">
    <source>
        <dbReference type="EMBL" id="VEL39100.1"/>
    </source>
</evidence>
<feature type="region of interest" description="Disordered" evidence="1">
    <location>
        <begin position="1"/>
        <end position="21"/>
    </location>
</feature>
<sequence length="144" mass="15449">MAGTSGNERRESGNGGVSEEILHRDTCRILAQHRKVSCAGCSHQPDRQYVSSCRPIGRNSPPPPAEHREPVGVTGRLASVTPTGKNSSDRTEEALLPASGGRSGHSSEDEAVQKDEEHKITVTTEYAVNQKGCCQTKSVWLAVV</sequence>
<feature type="region of interest" description="Disordered" evidence="1">
    <location>
        <begin position="38"/>
        <end position="117"/>
    </location>
</feature>
<reference evidence="2" key="1">
    <citation type="submission" date="2018-11" db="EMBL/GenBank/DDBJ databases">
        <authorList>
            <consortium name="Pathogen Informatics"/>
        </authorList>
    </citation>
    <scope>NUCLEOTIDE SEQUENCE</scope>
</reference>
<gene>
    <name evidence="2" type="ORF">PXEA_LOCUS32540</name>
</gene>
<dbReference type="Proteomes" id="UP000784294">
    <property type="component" value="Unassembled WGS sequence"/>
</dbReference>
<protein>
    <submittedName>
        <fullName evidence="2">Uncharacterized protein</fullName>
    </submittedName>
</protein>
<proteinExistence type="predicted"/>
<dbReference type="AlphaFoldDB" id="A0A3S5AKB7"/>
<accession>A0A3S5AKB7</accession>
<dbReference type="EMBL" id="CAAALY010260081">
    <property type="protein sequence ID" value="VEL39100.1"/>
    <property type="molecule type" value="Genomic_DNA"/>
</dbReference>
<feature type="compositionally biased region" description="Basic and acidic residues" evidence="1">
    <location>
        <begin position="105"/>
        <end position="117"/>
    </location>
</feature>
<evidence type="ECO:0000256" key="1">
    <source>
        <dbReference type="SAM" id="MobiDB-lite"/>
    </source>
</evidence>
<name>A0A3S5AKB7_9PLAT</name>
<comment type="caution">
    <text evidence="2">The sequence shown here is derived from an EMBL/GenBank/DDBJ whole genome shotgun (WGS) entry which is preliminary data.</text>
</comment>
<organism evidence="2 3">
    <name type="scientific">Protopolystoma xenopodis</name>
    <dbReference type="NCBI Taxonomy" id="117903"/>
    <lineage>
        <taxon>Eukaryota</taxon>
        <taxon>Metazoa</taxon>
        <taxon>Spiralia</taxon>
        <taxon>Lophotrochozoa</taxon>
        <taxon>Platyhelminthes</taxon>
        <taxon>Monogenea</taxon>
        <taxon>Polyopisthocotylea</taxon>
        <taxon>Polystomatidea</taxon>
        <taxon>Polystomatidae</taxon>
        <taxon>Protopolystoma</taxon>
    </lineage>
</organism>
<evidence type="ECO:0000313" key="3">
    <source>
        <dbReference type="Proteomes" id="UP000784294"/>
    </source>
</evidence>